<evidence type="ECO:0000313" key="2">
    <source>
        <dbReference type="EMBL" id="SHO50195.1"/>
    </source>
</evidence>
<keyword evidence="3" id="KW-1185">Reference proteome</keyword>
<organism evidence="2 3">
    <name type="scientific">Desulfopila aestuarii DSM 18488</name>
    <dbReference type="NCBI Taxonomy" id="1121416"/>
    <lineage>
        <taxon>Bacteria</taxon>
        <taxon>Pseudomonadati</taxon>
        <taxon>Thermodesulfobacteriota</taxon>
        <taxon>Desulfobulbia</taxon>
        <taxon>Desulfobulbales</taxon>
        <taxon>Desulfocapsaceae</taxon>
        <taxon>Desulfopila</taxon>
    </lineage>
</organism>
<dbReference type="InterPro" id="IPR048469">
    <property type="entry name" value="YchJ-like_M"/>
</dbReference>
<name>A0A1M7YC43_9BACT</name>
<feature type="domain" description="YchJ-like middle NTF2-like" evidence="1">
    <location>
        <begin position="32"/>
        <end position="127"/>
    </location>
</feature>
<dbReference type="AlphaFoldDB" id="A0A1M7YC43"/>
<reference evidence="2 3" key="1">
    <citation type="submission" date="2016-12" db="EMBL/GenBank/DDBJ databases">
        <authorList>
            <person name="Song W.-J."/>
            <person name="Kurnit D.M."/>
        </authorList>
    </citation>
    <scope>NUCLEOTIDE SEQUENCE [LARGE SCALE GENOMIC DNA]</scope>
    <source>
        <strain evidence="2 3">DSM 18488</strain>
    </source>
</reference>
<gene>
    <name evidence="2" type="ORF">SAMN02745220_03303</name>
</gene>
<dbReference type="Proteomes" id="UP000184603">
    <property type="component" value="Unassembled WGS sequence"/>
</dbReference>
<dbReference type="SUPFAM" id="SSF103642">
    <property type="entry name" value="Sec-C motif"/>
    <property type="match status" value="1"/>
</dbReference>
<dbReference type="Pfam" id="PF17775">
    <property type="entry name" value="YchJ_M-like"/>
    <property type="match status" value="1"/>
</dbReference>
<proteinExistence type="predicted"/>
<sequence length="159" mass="18039">MTTHTGLCFCCSQMPFVECCEPILADHSRALTPLALMRSRYTAYVLGHETHLLATWADETRPERLNLEDSKTKWLELTIHSESVDPIDESKGNVDFSARFMEHDQVCELRENSIFMRQDGLWYYLGGAPKITRTKIGRNGPCPCGSGKKYKRCCLGSSE</sequence>
<dbReference type="Pfam" id="PF02810">
    <property type="entry name" value="SEC-C"/>
    <property type="match status" value="1"/>
</dbReference>
<evidence type="ECO:0000313" key="3">
    <source>
        <dbReference type="Proteomes" id="UP000184603"/>
    </source>
</evidence>
<dbReference type="InterPro" id="IPR004027">
    <property type="entry name" value="SEC_C_motif"/>
</dbReference>
<accession>A0A1M7YC43</accession>
<dbReference type="STRING" id="1121416.SAMN02745220_03303"/>
<dbReference type="InterPro" id="IPR032710">
    <property type="entry name" value="NTF2-like_dom_sf"/>
</dbReference>
<dbReference type="EMBL" id="FRFE01000017">
    <property type="protein sequence ID" value="SHO50195.1"/>
    <property type="molecule type" value="Genomic_DNA"/>
</dbReference>
<dbReference type="SUPFAM" id="SSF54427">
    <property type="entry name" value="NTF2-like"/>
    <property type="match status" value="1"/>
</dbReference>
<dbReference type="PANTHER" id="PTHR33747">
    <property type="entry name" value="UPF0225 PROTEIN SCO1677"/>
    <property type="match status" value="1"/>
</dbReference>
<dbReference type="PANTHER" id="PTHR33747:SF1">
    <property type="entry name" value="ADENYLATE CYCLASE-ASSOCIATED CAP C-TERMINAL DOMAIN-CONTAINING PROTEIN"/>
    <property type="match status" value="1"/>
</dbReference>
<evidence type="ECO:0000259" key="1">
    <source>
        <dbReference type="Pfam" id="PF17775"/>
    </source>
</evidence>
<protein>
    <submittedName>
        <fullName evidence="2">SEC-C motif-containing protein</fullName>
    </submittedName>
</protein>
<dbReference type="Gene3D" id="3.10.450.50">
    <property type="match status" value="1"/>
</dbReference>